<accession>A0ABX6LGV6</accession>
<name>A0ABX6LGV6_9BACT</name>
<dbReference type="EMBL" id="CP051204">
    <property type="protein sequence ID" value="QJB39365.1"/>
    <property type="molecule type" value="Genomic_DNA"/>
</dbReference>
<protein>
    <submittedName>
        <fullName evidence="3">Manganese catalase family protein</fullName>
    </submittedName>
</protein>
<dbReference type="InterPro" id="IPR009078">
    <property type="entry name" value="Ferritin-like_SF"/>
</dbReference>
<dbReference type="CDD" id="cd01051">
    <property type="entry name" value="Mn_catalase"/>
    <property type="match status" value="1"/>
</dbReference>
<dbReference type="InterPro" id="IPR039377">
    <property type="entry name" value="Mn_catalase_dom"/>
</dbReference>
<proteinExistence type="inferred from homology"/>
<evidence type="ECO:0000313" key="3">
    <source>
        <dbReference type="EMBL" id="QJB39365.1"/>
    </source>
</evidence>
<dbReference type="Pfam" id="PF05067">
    <property type="entry name" value="Mn_catalase"/>
    <property type="match status" value="1"/>
</dbReference>
<evidence type="ECO:0000313" key="4">
    <source>
        <dbReference type="Proteomes" id="UP000503144"/>
    </source>
</evidence>
<dbReference type="RefSeq" id="WP_168861117.1">
    <property type="nucleotide sequence ID" value="NZ_CP051204.2"/>
</dbReference>
<comment type="similarity">
    <text evidence="1">Belongs to the manganese catalase family.</text>
</comment>
<reference evidence="3" key="1">
    <citation type="submission" date="2020-09" db="EMBL/GenBank/DDBJ databases">
        <authorList>
            <person name="Kittiwongwattana C."/>
        </authorList>
    </citation>
    <scope>NUCLEOTIDE SEQUENCE</scope>
    <source>
        <strain evidence="3">1303</strain>
    </source>
</reference>
<gene>
    <name evidence="3" type="ORF">HF324_16460</name>
</gene>
<keyword evidence="4" id="KW-1185">Reference proteome</keyword>
<dbReference type="Proteomes" id="UP000503144">
    <property type="component" value="Chromosome"/>
</dbReference>
<dbReference type="SUPFAM" id="SSF47240">
    <property type="entry name" value="Ferritin-like"/>
    <property type="match status" value="1"/>
</dbReference>
<feature type="region of interest" description="Disordered" evidence="2">
    <location>
        <begin position="308"/>
        <end position="332"/>
    </location>
</feature>
<sequence length="332" mass="36670">MFYHVKDLQFNARVSKPDPAFATLLLEQFGGANGELAAALRYFGQAFAARAPFPDKYDLLMDIATEEFSHLEIVGATIQMLLQGINGDLKKAADESEIMTLLDGKHKKEEFIHTAMVAPQTLVSSGGGPAYTNSQGVPWSAAYINGDCNGDLTVDLRSDIAAESRAKITYEYLLQFTDDPYVKETLNFLMTREVAHFQMFEAALDSIQPNFPPGVLQTDPRYSNLYFNMSSGADARNTWNSGESSQLGETWQYIEDPVRYVLETNGLLDVKPVGTQRTVEGVDQLDKSNSLQRSEEINMAVPIGAQAWSEHSKQITATDGETKTPGSSRTKK</sequence>
<dbReference type="Gene3D" id="1.20.1260.10">
    <property type="match status" value="1"/>
</dbReference>
<evidence type="ECO:0000256" key="1">
    <source>
        <dbReference type="ARBA" id="ARBA00007644"/>
    </source>
</evidence>
<evidence type="ECO:0000256" key="2">
    <source>
        <dbReference type="SAM" id="MobiDB-lite"/>
    </source>
</evidence>
<feature type="compositionally biased region" description="Polar residues" evidence="2">
    <location>
        <begin position="314"/>
        <end position="332"/>
    </location>
</feature>
<dbReference type="InterPro" id="IPR012347">
    <property type="entry name" value="Ferritin-like"/>
</dbReference>
<dbReference type="InterPro" id="IPR007760">
    <property type="entry name" value="Mn_catalase"/>
</dbReference>
<organism evidence="3 4">
    <name type="scientific">Chitinophaga oryzae</name>
    <dbReference type="NCBI Taxonomy" id="2725414"/>
    <lineage>
        <taxon>Bacteria</taxon>
        <taxon>Pseudomonadati</taxon>
        <taxon>Bacteroidota</taxon>
        <taxon>Chitinophagia</taxon>
        <taxon>Chitinophagales</taxon>
        <taxon>Chitinophagaceae</taxon>
        <taxon>Chitinophaga</taxon>
    </lineage>
</organism>